<protein>
    <recommendedName>
        <fullName evidence="3">Mobilization protein</fullName>
    </recommendedName>
</protein>
<reference evidence="1 2" key="1">
    <citation type="submission" date="2024-05" db="EMBL/GenBank/DDBJ databases">
        <authorList>
            <person name="Duchaud E."/>
        </authorList>
    </citation>
    <scope>NUCLEOTIDE SEQUENCE [LARGE SCALE GENOMIC DNA]</scope>
    <source>
        <strain evidence="1">Ena-SAMPLE-TAB-13-05-2024-13:56:06:370-140308</strain>
    </source>
</reference>
<keyword evidence="2" id="KW-1185">Reference proteome</keyword>
<dbReference type="Pfam" id="PF18976">
    <property type="entry name" value="DUF5712"/>
    <property type="match status" value="1"/>
</dbReference>
<comment type="caution">
    <text evidence="1">The sequence shown here is derived from an EMBL/GenBank/DDBJ whole genome shotgun (WGS) entry which is preliminary data.</text>
</comment>
<dbReference type="RefSeq" id="WP_348718401.1">
    <property type="nucleotide sequence ID" value="NZ_CAXJIO010000015.1"/>
</dbReference>
<organism evidence="1 2">
    <name type="scientific">Tenacibaculum polynesiense</name>
    <dbReference type="NCBI Taxonomy" id="3137857"/>
    <lineage>
        <taxon>Bacteria</taxon>
        <taxon>Pseudomonadati</taxon>
        <taxon>Bacteroidota</taxon>
        <taxon>Flavobacteriia</taxon>
        <taxon>Flavobacteriales</taxon>
        <taxon>Flavobacteriaceae</taxon>
        <taxon>Tenacibaculum</taxon>
    </lineage>
</organism>
<dbReference type="InterPro" id="IPR048098">
    <property type="entry name" value="MobB"/>
</dbReference>
<evidence type="ECO:0008006" key="3">
    <source>
        <dbReference type="Google" id="ProtNLM"/>
    </source>
</evidence>
<evidence type="ECO:0000313" key="2">
    <source>
        <dbReference type="Proteomes" id="UP001497527"/>
    </source>
</evidence>
<evidence type="ECO:0000313" key="1">
    <source>
        <dbReference type="EMBL" id="CAL2104140.1"/>
    </source>
</evidence>
<name>A0ABM9PEV0_9FLAO</name>
<accession>A0ABM9PEV0</accession>
<dbReference type="NCBIfam" id="NF041495">
    <property type="entry name" value="MobB_relaxase"/>
    <property type="match status" value="1"/>
</dbReference>
<dbReference type="InterPro" id="IPR043766">
    <property type="entry name" value="BfmA-like"/>
</dbReference>
<proteinExistence type="predicted"/>
<gene>
    <name evidence="1" type="ORF">T190423A01A_60077</name>
</gene>
<dbReference type="Proteomes" id="UP001497527">
    <property type="component" value="Unassembled WGS sequence"/>
</dbReference>
<dbReference type="EMBL" id="CAXJIO010000015">
    <property type="protein sequence ID" value="CAL2104140.1"/>
    <property type="molecule type" value="Genomic_DNA"/>
</dbReference>
<sequence>MYVTITAQKIGENFAQGSADFVNYLEKENEGKPIEEQEHFFNQYGEGVSAKEVIREIDGNKAKLKKHEPKFYSITVNPSPRELKHLQSNSEDLKAYTRELMKEYAKNFNREINGRAVNVDDIKYYAKIEHERTYKGTDKVIIENQSFATKILELKNEIRKIEEGKLRGNIKSLQKKIVKLEKEAPHQQNGKRIVRGMQKEGSQAHVHIIVSRKDMSNTYSLSPGSKYIASETKMHGKNVKRGFNRNEFFKKAEEVFDKQFNYKRNYVETYKARKQFIKNPDKYFASIMGLSTHQKAVAFKLLGNAGVKVPLMNIPTNKAQLAYKFFKKLKQTIDRGIQSSSIGI</sequence>